<dbReference type="InterPro" id="IPR016181">
    <property type="entry name" value="Acyl_CoA_acyltransferase"/>
</dbReference>
<dbReference type="InterPro" id="IPR050644">
    <property type="entry name" value="PG_Glycine_Bridge_Synth"/>
</dbReference>
<accession>A0A286RFB4</accession>
<dbReference type="OrthoDB" id="9785911at2"/>
<dbReference type="PANTHER" id="PTHR36174:SF1">
    <property type="entry name" value="LIPID II:GLYCINE GLYCYLTRANSFERASE"/>
    <property type="match status" value="1"/>
</dbReference>
<dbReference type="SUPFAM" id="SSF55729">
    <property type="entry name" value="Acyl-CoA N-acyltransferases (Nat)"/>
    <property type="match status" value="1"/>
</dbReference>
<dbReference type="KEGG" id="ttf:THTE_2046"/>
<dbReference type="Proteomes" id="UP000215086">
    <property type="component" value="Chromosome"/>
</dbReference>
<reference evidence="2 3" key="1">
    <citation type="journal article" name="Front. Microbiol.">
        <title>Sugar Metabolism of the First Thermophilic Planctomycete Thermogutta terrifontis: Comparative Genomic and Transcriptomic Approaches.</title>
        <authorList>
            <person name="Elcheninov A.G."/>
            <person name="Menzel P."/>
            <person name="Gudbergsdottir S.R."/>
            <person name="Slesarev A.I."/>
            <person name="Kadnikov V.V."/>
            <person name="Krogh A."/>
            <person name="Bonch-Osmolovskaya E.A."/>
            <person name="Peng X."/>
            <person name="Kublanov I.V."/>
        </authorList>
    </citation>
    <scope>NUCLEOTIDE SEQUENCE [LARGE SCALE GENOMIC DNA]</scope>
    <source>
        <strain evidence="2 3">R1</strain>
    </source>
</reference>
<feature type="domain" description="BioF2-like acetyltransferase" evidence="1">
    <location>
        <begin position="166"/>
        <end position="297"/>
    </location>
</feature>
<name>A0A286RFB4_9BACT</name>
<evidence type="ECO:0000313" key="3">
    <source>
        <dbReference type="Proteomes" id="UP000215086"/>
    </source>
</evidence>
<dbReference type="EMBL" id="CP018477">
    <property type="protein sequence ID" value="ASV74648.1"/>
    <property type="molecule type" value="Genomic_DNA"/>
</dbReference>
<evidence type="ECO:0000313" key="2">
    <source>
        <dbReference type="EMBL" id="ASV74648.1"/>
    </source>
</evidence>
<proteinExistence type="predicted"/>
<dbReference type="AlphaFoldDB" id="A0A286RFB4"/>
<dbReference type="RefSeq" id="WP_095414909.1">
    <property type="nucleotide sequence ID" value="NZ_CP018477.1"/>
</dbReference>
<keyword evidence="3" id="KW-1185">Reference proteome</keyword>
<evidence type="ECO:0000259" key="1">
    <source>
        <dbReference type="Pfam" id="PF13480"/>
    </source>
</evidence>
<dbReference type="Gene3D" id="3.40.630.30">
    <property type="match status" value="1"/>
</dbReference>
<organism evidence="2 3">
    <name type="scientific">Thermogutta terrifontis</name>
    <dbReference type="NCBI Taxonomy" id="1331910"/>
    <lineage>
        <taxon>Bacteria</taxon>
        <taxon>Pseudomonadati</taxon>
        <taxon>Planctomycetota</taxon>
        <taxon>Planctomycetia</taxon>
        <taxon>Pirellulales</taxon>
        <taxon>Thermoguttaceae</taxon>
        <taxon>Thermogutta</taxon>
    </lineage>
</organism>
<gene>
    <name evidence="2" type="ORF">THTE_2046</name>
</gene>
<dbReference type="InterPro" id="IPR038740">
    <property type="entry name" value="BioF2-like_GNAT_dom"/>
</dbReference>
<dbReference type="PANTHER" id="PTHR36174">
    <property type="entry name" value="LIPID II:GLYCINE GLYCYLTRANSFERASE"/>
    <property type="match status" value="1"/>
</dbReference>
<protein>
    <recommendedName>
        <fullName evidence="1">BioF2-like acetyltransferase domain-containing protein</fullName>
    </recommendedName>
</protein>
<dbReference type="Pfam" id="PF13480">
    <property type="entry name" value="Acetyltransf_6"/>
    <property type="match status" value="1"/>
</dbReference>
<sequence length="364" mass="41845">MAQMQILQPYQRQIWCDVLTRCGWFDVYHLPEYYLAVRTVDEGTALLLVYEEDPYIAALPILIRGLGSIPELNADHWYDASSAYGYPGLLTNCRPEAPGAEAFRNNWQKALQHALKSLRTVALFVRQHPLHPTEWMWQGIATVKPLGQTVVLDLHLTEAEQLQMIRHDHRSDIKKGTKRGITIVEDQHLNRMHEFQKLYELTMQAVNAEPYYFFPRSYYDDLRRHLNGRIKLFFAVHEGRSIAGSLFFHCGSVLQYHLSGADPTLGRERAMATKMIIDTVRRWGTANGFRWLHLGGGLGARQDSLFQFKAGFSHLRCDYSVVNYIVEPEVYNELVRRRFGNDAALSTANGWFPAYRSPSVKKAA</sequence>